<feature type="chain" id="PRO_5044705087" evidence="4">
    <location>
        <begin position="24"/>
        <end position="440"/>
    </location>
</feature>
<keyword evidence="7" id="KW-1185">Reference proteome</keyword>
<dbReference type="InterPro" id="IPR051685">
    <property type="entry name" value="Ycf3/AcsC/BcsC/TPR_MFPF"/>
</dbReference>
<dbReference type="EMBL" id="CP134890">
    <property type="protein sequence ID" value="WNM22016.1"/>
    <property type="molecule type" value="Genomic_DNA"/>
</dbReference>
<dbReference type="PANTHER" id="PTHR44943">
    <property type="entry name" value="CELLULOSE SYNTHASE OPERON PROTEIN C"/>
    <property type="match status" value="1"/>
</dbReference>
<dbReference type="PROSITE" id="PS50005">
    <property type="entry name" value="TPR"/>
    <property type="match status" value="2"/>
</dbReference>
<dbReference type="Pfam" id="PF14559">
    <property type="entry name" value="TPR_19"/>
    <property type="match status" value="1"/>
</dbReference>
<evidence type="ECO:0000256" key="3">
    <source>
        <dbReference type="PROSITE-ProRule" id="PRU00339"/>
    </source>
</evidence>
<dbReference type="AlphaFoldDB" id="A0AA96ETK2"/>
<keyword evidence="2 3" id="KW-0802">TPR repeat</keyword>
<dbReference type="EMBL" id="CP134878">
    <property type="protein sequence ID" value="WNM17964.1"/>
    <property type="molecule type" value="Genomic_DNA"/>
</dbReference>
<organism evidence="5">
    <name type="scientific">Flavobacterium capsici</name>
    <dbReference type="NCBI Taxonomy" id="3075618"/>
    <lineage>
        <taxon>Bacteria</taxon>
        <taxon>Pseudomonadati</taxon>
        <taxon>Bacteroidota</taxon>
        <taxon>Flavobacteriia</taxon>
        <taxon>Flavobacteriales</taxon>
        <taxon>Flavobacteriaceae</taxon>
        <taxon>Flavobacterium</taxon>
    </lineage>
</organism>
<accession>A0AA96F5K3</accession>
<dbReference type="RefSeq" id="WP_313321614.1">
    <property type="nucleotide sequence ID" value="NZ_CP134878.1"/>
</dbReference>
<name>A0AA96ETK2_9FLAO</name>
<accession>A0AA96ETK2</accession>
<keyword evidence="1" id="KW-0677">Repeat</keyword>
<evidence type="ECO:0000256" key="2">
    <source>
        <dbReference type="ARBA" id="ARBA00022803"/>
    </source>
</evidence>
<reference evidence="5 7" key="1">
    <citation type="submission" date="2023-09" db="EMBL/GenBank/DDBJ databases">
        <title>Flavobacterium sp. a novel bacteria isolate from Pepper rhizosphere.</title>
        <authorList>
            <person name="Peng Y."/>
            <person name="Lee J."/>
        </authorList>
    </citation>
    <scope>NUCLEOTIDE SEQUENCE</scope>
    <source>
        <strain evidence="5">PMR2A8</strain>
        <strain evidence="6 7">PMTSA4</strain>
    </source>
</reference>
<dbReference type="Pfam" id="PF13432">
    <property type="entry name" value="TPR_16"/>
    <property type="match status" value="1"/>
</dbReference>
<feature type="repeat" description="TPR" evidence="3">
    <location>
        <begin position="315"/>
        <end position="348"/>
    </location>
</feature>
<sequence length="440" mass="50235">MMKIKNILLTTLCVLSFSTFAQKDELKKLKKLIDKDVPSAKDVEEYKMNVSNLEKVASEESDKIALSYYKVNIPQMELASKGAVPNPLELQKVFSPKYISELADVYSNILEYEKKIGKKTFTDDINEEYKQSNPILMNLAIELGNQKKYKESADILYSIYKMDKSNMDFLYYAASYAINGQDYDKALQYYNELIKNKYTGEGTIYYAVNKANNAEESFGNNKATRDTFVKTGAYEKPRDEKLESKKGEIYKNVALILVQQGKTDEAIKAVADARAQNPDDTGLLLTEADLYIKLNDLDSYKRVVNQALEKDPNNKDLIFNLGVVSSNSNQLDDAIKYYKKVISIDPSYFNAYLNLSEVMLRGDDKFVDEMNKLTTSEKDNKRYSVLKAEREKNFNAVLPYLEKAVELKPNDEPAVKTLMSVYNALEMTDKYKALKAKLNN</sequence>
<evidence type="ECO:0000313" key="7">
    <source>
        <dbReference type="Proteomes" id="UP001304515"/>
    </source>
</evidence>
<keyword evidence="4" id="KW-0732">Signal</keyword>
<dbReference type="InterPro" id="IPR011990">
    <property type="entry name" value="TPR-like_helical_dom_sf"/>
</dbReference>
<dbReference type="SUPFAM" id="SSF48452">
    <property type="entry name" value="TPR-like"/>
    <property type="match status" value="2"/>
</dbReference>
<protein>
    <submittedName>
        <fullName evidence="5">Tetratricopeptide repeat protein</fullName>
    </submittedName>
</protein>
<dbReference type="SMART" id="SM00028">
    <property type="entry name" value="TPR"/>
    <property type="match status" value="4"/>
</dbReference>
<evidence type="ECO:0000256" key="1">
    <source>
        <dbReference type="ARBA" id="ARBA00022737"/>
    </source>
</evidence>
<dbReference type="Gene3D" id="1.25.40.10">
    <property type="entry name" value="Tetratricopeptide repeat domain"/>
    <property type="match status" value="2"/>
</dbReference>
<dbReference type="Proteomes" id="UP001304515">
    <property type="component" value="Chromosome"/>
</dbReference>
<feature type="repeat" description="TPR" evidence="3">
    <location>
        <begin position="247"/>
        <end position="280"/>
    </location>
</feature>
<dbReference type="PANTHER" id="PTHR44943:SF4">
    <property type="entry name" value="TPR REPEAT-CONTAINING PROTEIN MJ0798"/>
    <property type="match status" value="1"/>
</dbReference>
<proteinExistence type="predicted"/>
<evidence type="ECO:0000313" key="5">
    <source>
        <dbReference type="EMBL" id="WNM17964.1"/>
    </source>
</evidence>
<gene>
    <name evidence="6" type="ORF">RN605_01355</name>
    <name evidence="5" type="ORF">RN608_08055</name>
</gene>
<dbReference type="KEGG" id="fcj:RN605_01355"/>
<dbReference type="Pfam" id="PF13414">
    <property type="entry name" value="TPR_11"/>
    <property type="match status" value="1"/>
</dbReference>
<feature type="signal peptide" evidence="4">
    <location>
        <begin position="1"/>
        <end position="23"/>
    </location>
</feature>
<evidence type="ECO:0000256" key="4">
    <source>
        <dbReference type="SAM" id="SignalP"/>
    </source>
</evidence>
<dbReference type="InterPro" id="IPR019734">
    <property type="entry name" value="TPR_rpt"/>
</dbReference>
<evidence type="ECO:0000313" key="6">
    <source>
        <dbReference type="EMBL" id="WNM22016.1"/>
    </source>
</evidence>